<dbReference type="Proteomes" id="UP001140066">
    <property type="component" value="Unassembled WGS sequence"/>
</dbReference>
<name>A0ACC1KAB0_9FUNG</name>
<accession>A0ACC1KAB0</accession>
<organism evidence="1 2">
    <name type="scientific">Coemansia linderi</name>
    <dbReference type="NCBI Taxonomy" id="2663919"/>
    <lineage>
        <taxon>Eukaryota</taxon>
        <taxon>Fungi</taxon>
        <taxon>Fungi incertae sedis</taxon>
        <taxon>Zoopagomycota</taxon>
        <taxon>Kickxellomycotina</taxon>
        <taxon>Kickxellomycetes</taxon>
        <taxon>Kickxellales</taxon>
        <taxon>Kickxellaceae</taxon>
        <taxon>Coemansia</taxon>
    </lineage>
</organism>
<dbReference type="EMBL" id="JANBUK010001761">
    <property type="protein sequence ID" value="KAJ2777786.1"/>
    <property type="molecule type" value="Genomic_DNA"/>
</dbReference>
<gene>
    <name evidence="1" type="ORF">GGI18_004141</name>
</gene>
<evidence type="ECO:0000313" key="1">
    <source>
        <dbReference type="EMBL" id="KAJ2777786.1"/>
    </source>
</evidence>
<proteinExistence type="predicted"/>
<evidence type="ECO:0000313" key="2">
    <source>
        <dbReference type="Proteomes" id="UP001140066"/>
    </source>
</evidence>
<feature type="non-terminal residue" evidence="1">
    <location>
        <position position="550"/>
    </location>
</feature>
<keyword evidence="2" id="KW-1185">Reference proteome</keyword>
<sequence>MSDLSPLQVLPLHVARMMVDHVVGSSRLGFDGMVNSSEGHGVLLRPLLSVCRNIRAAAILRFSKVLTIRLSSNPDEESELLSYWSIHFTRAKFPTHLFAQNLNFDLDIFDVFRGTALQELSRKPFAGITCPKVSTVTVAFTPMSRLPHMADILSGPQEIESNIRAFVRHIKWMAPLVKKVAMTLAASIVDIPLYSDELRGSLVRQIFQLADDREYNVYYQPMSMDLQPTGIREMIVSDKNGDDISELAMQLARRNASTLQFLGITFSTLKDISPLIKDSAGRPVQYPRLHKLRFANSPDLRISHYASFPGAVPFPVLRSLNITSEYFFGDETPFRGNAQTLERLDLDLNARAVSVLKAHRVFTPISHPRLGCVKLGQRGELTQTSFTTDVEFLRFVLSVGATAPVREVYSMLGLRGLHSLVPVFGDHASIQVLGLPYSPLQLWDVLALIKALPLLSDLQTFFPSLGSLPAGVSEKRLPTYVRETYSPIGERLRRWRIGTSGSSDMEVVAKCALLVALACPNLDYAAVPEMDRELLMAHMKEIITKDGFRQ</sequence>
<protein>
    <submittedName>
        <fullName evidence="1">Uncharacterized protein</fullName>
    </submittedName>
</protein>
<reference evidence="1" key="1">
    <citation type="submission" date="2022-07" db="EMBL/GenBank/DDBJ databases">
        <title>Phylogenomic reconstructions and comparative analyses of Kickxellomycotina fungi.</title>
        <authorList>
            <person name="Reynolds N.K."/>
            <person name="Stajich J.E."/>
            <person name="Barry K."/>
            <person name="Grigoriev I.V."/>
            <person name="Crous P."/>
            <person name="Smith M.E."/>
        </authorList>
    </citation>
    <scope>NUCLEOTIDE SEQUENCE</scope>
    <source>
        <strain evidence="1">BCRC 34191</strain>
    </source>
</reference>
<comment type="caution">
    <text evidence="1">The sequence shown here is derived from an EMBL/GenBank/DDBJ whole genome shotgun (WGS) entry which is preliminary data.</text>
</comment>